<dbReference type="AlphaFoldDB" id="A0A2T4YME2"/>
<evidence type="ECO:0000259" key="3">
    <source>
        <dbReference type="Pfam" id="PF14508"/>
    </source>
</evidence>
<dbReference type="Proteomes" id="UP000240996">
    <property type="component" value="Unassembled WGS sequence"/>
</dbReference>
<dbReference type="InterPro" id="IPR013785">
    <property type="entry name" value="Aldolase_TIM"/>
</dbReference>
<evidence type="ECO:0000313" key="6">
    <source>
        <dbReference type="Proteomes" id="UP000240996"/>
    </source>
</evidence>
<evidence type="ECO:0000313" key="5">
    <source>
        <dbReference type="EMBL" id="PTM44586.1"/>
    </source>
</evidence>
<dbReference type="PANTHER" id="PTHR35803">
    <property type="entry name" value="GLUCAN 1,4-ALPHA-GLUCOSIDASE SUSB-RELATED"/>
    <property type="match status" value="1"/>
</dbReference>
<dbReference type="InterPro" id="IPR014718">
    <property type="entry name" value="GH-type_carb-bd"/>
</dbReference>
<feature type="domain" description="Glycosyl-hydrolase 97 N-terminal" evidence="3">
    <location>
        <begin position="53"/>
        <end position="300"/>
    </location>
</feature>
<evidence type="ECO:0000256" key="1">
    <source>
        <dbReference type="SAM" id="SignalP"/>
    </source>
</evidence>
<dbReference type="Gene3D" id="3.20.20.70">
    <property type="entry name" value="Aldolase class I"/>
    <property type="match status" value="1"/>
</dbReference>
<protein>
    <submittedName>
        <fullName evidence="5">Alpha-glucosidase</fullName>
    </submittedName>
</protein>
<name>A0A2T4YME2_9SPHN</name>
<evidence type="ECO:0000259" key="4">
    <source>
        <dbReference type="Pfam" id="PF14509"/>
    </source>
</evidence>
<feature type="domain" description="Glycosyl-hydrolase 97 C-terminal oligomerisation" evidence="4">
    <location>
        <begin position="596"/>
        <end position="698"/>
    </location>
</feature>
<dbReference type="InterPro" id="IPR052720">
    <property type="entry name" value="Glycosyl_hydrolase_97"/>
</dbReference>
<proteinExistence type="predicted"/>
<dbReference type="RefSeq" id="WP_107933253.1">
    <property type="nucleotide sequence ID" value="NZ_PZZN01000003.1"/>
</dbReference>
<dbReference type="PANTHER" id="PTHR35803:SF1">
    <property type="entry name" value="GLUCAN 1,4-ALPHA-GLUCOSIDASE SUSB"/>
    <property type="match status" value="1"/>
</dbReference>
<feature type="chain" id="PRO_5015545382" evidence="1">
    <location>
        <begin position="21"/>
        <end position="700"/>
    </location>
</feature>
<keyword evidence="1" id="KW-0732">Signal</keyword>
<keyword evidence="6" id="KW-1185">Reference proteome</keyword>
<dbReference type="InterPro" id="IPR029486">
    <property type="entry name" value="GH97_N"/>
</dbReference>
<accession>A0A2T4YME2</accession>
<dbReference type="GO" id="GO:0030246">
    <property type="term" value="F:carbohydrate binding"/>
    <property type="evidence" value="ECO:0007669"/>
    <property type="project" value="InterPro"/>
</dbReference>
<dbReference type="EMBL" id="PZZN01000003">
    <property type="protein sequence ID" value="PTM44586.1"/>
    <property type="molecule type" value="Genomic_DNA"/>
</dbReference>
<dbReference type="InterPro" id="IPR029483">
    <property type="entry name" value="GH97_C"/>
</dbReference>
<feature type="domain" description="Glycosyl-hydrolase 97 catalytic" evidence="2">
    <location>
        <begin position="318"/>
        <end position="504"/>
    </location>
</feature>
<gene>
    <name evidence="5" type="ORF">C8J24_2793</name>
</gene>
<dbReference type="Pfam" id="PF14509">
    <property type="entry name" value="GH97_C"/>
    <property type="match status" value="1"/>
</dbReference>
<evidence type="ECO:0000259" key="2">
    <source>
        <dbReference type="Pfam" id="PF10566"/>
    </source>
</evidence>
<dbReference type="InterPro" id="IPR019563">
    <property type="entry name" value="GH97_catalytic"/>
</dbReference>
<comment type="caution">
    <text evidence="5">The sequence shown here is derived from an EMBL/GenBank/DDBJ whole genome shotgun (WGS) entry which is preliminary data.</text>
</comment>
<sequence>MKTLSLTLATLLATTAPAIAQDQAAPAATTPAVTTNETIKPQPVPTIPSAIATSPDGSIAVTVATDGEGHATYSVTRKGTLIVKPSRLGFLFTDAPKFDRHLKIETVTRDKADSTWTQPWGEWKTIRDNHTEMRVRLRETDRLQRAIDVVFRLQDDGIGFRYVFPDQPNFKTVNIAEELTQFAFAEDATAWWKPGFEWNREEYLYNRTPLADVGTAATPITLKLARGTHVALHEAALTDYAGMNVAKVEGNTLKAVLTPGAGAPKVTRTGPFATPWRTLILSDDAPGLYMSHIELNLNEPNKLGDVSWVKPGKFVGVWWNMITGKWSWATGPNHGATTAHVKTYIDFASANKIPGVLVEGWNVGWDGDWFGDGTAMQFDTPTPDFDAGYLAKYAKSKGVYLIGHNETGGSASHYDGQLDRAFAFARDHGIPAIKTGYVTDAGQIERVDPDGSQHREWHEGQWMVNHYTRVVTTAAKYKVSIDSHEPVKDTGLRRTYPNWIAREGSRGMEYNSWAGKNPPEHEANLAFTRMLEGPMDFTPGVLSLKGTDDSDLLSTIAKQLALYVVLYSPVVMAADTPENYAKYPAAFQFIKDVPTDWSDTRVLNGEVGDFVTFARKDRKSNDWYVGSVTDENARTLTVALDFLDAGRTYTAQIYRDGPGADYKTTARHAITIETKRVRKGDTLTLALAPGGGQAIRFKAR</sequence>
<reference evidence="5 6" key="1">
    <citation type="submission" date="2018-04" db="EMBL/GenBank/DDBJ databases">
        <title>Genomic Encyclopedia of Type Strains, Phase III (KMG-III): the genomes of soil and plant-associated and newly described type strains.</title>
        <authorList>
            <person name="Whitman W."/>
        </authorList>
    </citation>
    <scope>NUCLEOTIDE SEQUENCE [LARGE SCALE GENOMIC DNA]</scope>
    <source>
        <strain evidence="5 6">NW12</strain>
    </source>
</reference>
<dbReference type="Gene3D" id="2.70.98.10">
    <property type="match status" value="1"/>
</dbReference>
<dbReference type="Pfam" id="PF14508">
    <property type="entry name" value="GH97_N"/>
    <property type="match status" value="1"/>
</dbReference>
<organism evidence="5 6">
    <name type="scientific">Sphingomonas aerolata</name>
    <dbReference type="NCBI Taxonomy" id="185951"/>
    <lineage>
        <taxon>Bacteria</taxon>
        <taxon>Pseudomonadati</taxon>
        <taxon>Pseudomonadota</taxon>
        <taxon>Alphaproteobacteria</taxon>
        <taxon>Sphingomonadales</taxon>
        <taxon>Sphingomonadaceae</taxon>
        <taxon>Sphingomonas</taxon>
    </lineage>
</organism>
<dbReference type="Pfam" id="PF10566">
    <property type="entry name" value="Glyco_hydro_97"/>
    <property type="match status" value="1"/>
</dbReference>
<feature type="signal peptide" evidence="1">
    <location>
        <begin position="1"/>
        <end position="20"/>
    </location>
</feature>